<dbReference type="SUPFAM" id="SSF52833">
    <property type="entry name" value="Thioredoxin-like"/>
    <property type="match status" value="1"/>
</dbReference>
<evidence type="ECO:0000313" key="3">
    <source>
        <dbReference type="Proteomes" id="UP001281761"/>
    </source>
</evidence>
<dbReference type="CDD" id="cd02961">
    <property type="entry name" value="PDI_a_family"/>
    <property type="match status" value="1"/>
</dbReference>
<dbReference type="Proteomes" id="UP001281761">
    <property type="component" value="Unassembled WGS sequence"/>
</dbReference>
<reference evidence="2 3" key="1">
    <citation type="journal article" date="2022" name="bioRxiv">
        <title>Genomics of Preaxostyla Flagellates Illuminates Evolutionary Transitions and the Path Towards Mitochondrial Loss.</title>
        <authorList>
            <person name="Novak L.V.F."/>
            <person name="Treitli S.C."/>
            <person name="Pyrih J."/>
            <person name="Halakuc P."/>
            <person name="Pipaliya S.V."/>
            <person name="Vacek V."/>
            <person name="Brzon O."/>
            <person name="Soukal P."/>
            <person name="Eme L."/>
            <person name="Dacks J.B."/>
            <person name="Karnkowska A."/>
            <person name="Elias M."/>
            <person name="Hampl V."/>
        </authorList>
    </citation>
    <scope>NUCLEOTIDE SEQUENCE [LARGE SCALE GENOMIC DNA]</scope>
    <source>
        <strain evidence="2">NAU3</strain>
        <tissue evidence="2">Gut</tissue>
    </source>
</reference>
<feature type="domain" description="Thioredoxin" evidence="1">
    <location>
        <begin position="15"/>
        <end position="115"/>
    </location>
</feature>
<protein>
    <recommendedName>
        <fullName evidence="1">Thioredoxin domain-containing protein</fullName>
    </recommendedName>
</protein>
<sequence length="533" mass="60905">MIAFFVVATLSSSDVIEFTTTTFKESVLQTEDTYFVMLHTKKCPACHQALPAVEELATSMKRIGIKVGTILIDTYPEIGKLYKTNAVPKFLLFRPKMAPLECRSERSLIAMASFITLNQLGGKQISILNNDERVESFFNPTNSSSRMLLIAKKSTVNPVFKQICHKHKDTHACGFISYSHPTFELVESHLKEIGPFDVDSVDFPALFFLTVGDQKSLTQYRGELDYEQLDAYLKTNIKEHEEQEPAETQGQLEEIQIPSAIRLISFLPQYSMDDVLARLTSDLPMSRSEFYRSIAAIFAVDNSSLRSSIMASMVRMHEYSINYQFALLNSEQITEFCSITLRSNQSVNCTPLVKSFMSLLTSTLWICRDDKVEDLPIQVASKKAWVIDTLYREVLLPAEPFWTDLKQQEALIALLFAIFQITETHQPTLEFFTRLQLNVPFVSLLSLSSELNHKSYSFSDFLWMFEHWAPAGCPSFKRGAQAFRLIREEGVFDWITQRRDFFRENEIDADIRDEIDETMCVLGWNVSDDPPAG</sequence>
<dbReference type="EMBL" id="JARBJD010000152">
    <property type="protein sequence ID" value="KAK2949657.1"/>
    <property type="molecule type" value="Genomic_DNA"/>
</dbReference>
<dbReference type="Gene3D" id="3.40.30.10">
    <property type="entry name" value="Glutaredoxin"/>
    <property type="match status" value="1"/>
</dbReference>
<dbReference type="PANTHER" id="PTHR45815:SF3">
    <property type="entry name" value="PROTEIN DISULFIDE-ISOMERASE A6"/>
    <property type="match status" value="1"/>
</dbReference>
<accession>A0ABQ9XAU8</accession>
<dbReference type="PANTHER" id="PTHR45815">
    <property type="entry name" value="PROTEIN DISULFIDE-ISOMERASE A6"/>
    <property type="match status" value="1"/>
</dbReference>
<proteinExistence type="predicted"/>
<keyword evidence="3" id="KW-1185">Reference proteome</keyword>
<dbReference type="InterPro" id="IPR013766">
    <property type="entry name" value="Thioredoxin_domain"/>
</dbReference>
<organism evidence="2 3">
    <name type="scientific">Blattamonas nauphoetae</name>
    <dbReference type="NCBI Taxonomy" id="2049346"/>
    <lineage>
        <taxon>Eukaryota</taxon>
        <taxon>Metamonada</taxon>
        <taxon>Preaxostyla</taxon>
        <taxon>Oxymonadida</taxon>
        <taxon>Blattamonas</taxon>
    </lineage>
</organism>
<dbReference type="Pfam" id="PF00085">
    <property type="entry name" value="Thioredoxin"/>
    <property type="match status" value="1"/>
</dbReference>
<gene>
    <name evidence="2" type="ORF">BLNAU_15408</name>
</gene>
<comment type="caution">
    <text evidence="2">The sequence shown here is derived from an EMBL/GenBank/DDBJ whole genome shotgun (WGS) entry which is preliminary data.</text>
</comment>
<dbReference type="InterPro" id="IPR036249">
    <property type="entry name" value="Thioredoxin-like_sf"/>
</dbReference>
<evidence type="ECO:0000313" key="2">
    <source>
        <dbReference type="EMBL" id="KAK2949657.1"/>
    </source>
</evidence>
<evidence type="ECO:0000259" key="1">
    <source>
        <dbReference type="Pfam" id="PF00085"/>
    </source>
</evidence>
<name>A0ABQ9XAU8_9EUKA</name>